<organism evidence="2 3">
    <name type="scientific">Ascodesmis nigricans</name>
    <dbReference type="NCBI Taxonomy" id="341454"/>
    <lineage>
        <taxon>Eukaryota</taxon>
        <taxon>Fungi</taxon>
        <taxon>Dikarya</taxon>
        <taxon>Ascomycota</taxon>
        <taxon>Pezizomycotina</taxon>
        <taxon>Pezizomycetes</taxon>
        <taxon>Pezizales</taxon>
        <taxon>Ascodesmidaceae</taxon>
        <taxon>Ascodesmis</taxon>
    </lineage>
</organism>
<proteinExistence type="predicted"/>
<keyword evidence="1" id="KW-0472">Membrane</keyword>
<evidence type="ECO:0000313" key="3">
    <source>
        <dbReference type="Proteomes" id="UP000298138"/>
    </source>
</evidence>
<keyword evidence="1" id="KW-1133">Transmembrane helix</keyword>
<dbReference type="STRING" id="341454.A0A4S2MZ66"/>
<dbReference type="OrthoDB" id="5429634at2759"/>
<name>A0A4S2MZ66_9PEZI</name>
<dbReference type="Proteomes" id="UP000298138">
    <property type="component" value="Unassembled WGS sequence"/>
</dbReference>
<feature type="transmembrane region" description="Helical" evidence="1">
    <location>
        <begin position="275"/>
        <end position="300"/>
    </location>
</feature>
<dbReference type="AlphaFoldDB" id="A0A4S2MZ66"/>
<accession>A0A4S2MZ66</accession>
<evidence type="ECO:0000256" key="1">
    <source>
        <dbReference type="SAM" id="Phobius"/>
    </source>
</evidence>
<keyword evidence="1" id="KW-0812">Transmembrane</keyword>
<protein>
    <submittedName>
        <fullName evidence="2">Uncharacterized protein</fullName>
    </submittedName>
</protein>
<feature type="transmembrane region" description="Helical" evidence="1">
    <location>
        <begin position="228"/>
        <end position="249"/>
    </location>
</feature>
<sequence length="356" mass="40598">MSETTLLFDPDPADLLHAGHVESLYGHFLNGSNYNLSKSLPHAQGWEKLDPSSYISKYDKSFITDYHDLVLITQNTSFDRVVEFRKAGELALDLGSLKEPAYEQWMFRDRDDRIVKNKVGSVVTPETVMPGGKLMVFGQEIGAVKIGCIWAVVYQVKEKPLVNIGDAIFSFLKDPDPHTRGMCLATREDFEPKRKSRVLLHSSNSWAITPLPKPLQPHQYRWYHSYSLRTWFCCLALSLFGLLLTIIYLTRTLWNLGFEAIHSFSLLIGHANPDFSVMVAANVVIINLPQALLSFIYLFYNSLFTKMLQGAEWATYEHGEAKGFCVSERRRGASSGVDRIRNYRGNMGGRLLWYQR</sequence>
<evidence type="ECO:0000313" key="2">
    <source>
        <dbReference type="EMBL" id="TGZ82092.1"/>
    </source>
</evidence>
<gene>
    <name evidence="2" type="ORF">EX30DRAFT_363205</name>
</gene>
<dbReference type="EMBL" id="ML220116">
    <property type="protein sequence ID" value="TGZ82092.1"/>
    <property type="molecule type" value="Genomic_DNA"/>
</dbReference>
<reference evidence="2 3" key="1">
    <citation type="submission" date="2019-04" db="EMBL/GenBank/DDBJ databases">
        <title>Comparative genomics and transcriptomics to analyze fruiting body development in filamentous ascomycetes.</title>
        <authorList>
            <consortium name="DOE Joint Genome Institute"/>
            <person name="Lutkenhaus R."/>
            <person name="Traeger S."/>
            <person name="Breuer J."/>
            <person name="Kuo A."/>
            <person name="Lipzen A."/>
            <person name="Pangilinan J."/>
            <person name="Dilworth D."/>
            <person name="Sandor L."/>
            <person name="Poggeler S."/>
            <person name="Barry K."/>
            <person name="Grigoriev I.V."/>
            <person name="Nowrousian M."/>
        </authorList>
    </citation>
    <scope>NUCLEOTIDE SEQUENCE [LARGE SCALE GENOMIC DNA]</scope>
    <source>
        <strain evidence="2 3">CBS 389.68</strain>
    </source>
</reference>
<dbReference type="InParanoid" id="A0A4S2MZ66"/>
<keyword evidence="3" id="KW-1185">Reference proteome</keyword>
<dbReference type="PANTHER" id="PTHR35395:SF1">
    <property type="entry name" value="DUF6536 DOMAIN-CONTAINING PROTEIN"/>
    <property type="match status" value="1"/>
</dbReference>
<dbReference type="PANTHER" id="PTHR35395">
    <property type="entry name" value="DUF6536 DOMAIN-CONTAINING PROTEIN"/>
    <property type="match status" value="1"/>
</dbReference>